<reference evidence="2" key="1">
    <citation type="journal article" date="2019" name="Int. J. Syst. Evol. Microbiol.">
        <title>The Global Catalogue of Microorganisms (GCM) 10K type strain sequencing project: providing services to taxonomists for standard genome sequencing and annotation.</title>
        <authorList>
            <consortium name="The Broad Institute Genomics Platform"/>
            <consortium name="The Broad Institute Genome Sequencing Center for Infectious Disease"/>
            <person name="Wu L."/>
            <person name="Ma J."/>
        </authorList>
    </citation>
    <scope>NUCLEOTIDE SEQUENCE [LARGE SCALE GENOMIC DNA]</scope>
    <source>
        <strain evidence="2">CGMCC 1.12286</strain>
    </source>
</reference>
<sequence>MSASFDVTGFEDFVARLQQMGRKGNTALNQALRAGAEPIADAMRENVNVSSRNEVHVRDDITIGRVQTNQDGIKSISIGPSAKTAWRAKFLEFGTSKMTAKPFIQPAIDDERGEAFEKMADVMRGALD</sequence>
<dbReference type="EMBL" id="JBHUCX010000028">
    <property type="protein sequence ID" value="MFD1675409.1"/>
    <property type="molecule type" value="Genomic_DNA"/>
</dbReference>
<organism evidence="1 2">
    <name type="scientific">Alicyclobacillus fodiniaquatilis</name>
    <dbReference type="NCBI Taxonomy" id="1661150"/>
    <lineage>
        <taxon>Bacteria</taxon>
        <taxon>Bacillati</taxon>
        <taxon>Bacillota</taxon>
        <taxon>Bacilli</taxon>
        <taxon>Bacillales</taxon>
        <taxon>Alicyclobacillaceae</taxon>
        <taxon>Alicyclobacillus</taxon>
    </lineage>
</organism>
<comment type="caution">
    <text evidence="1">The sequence shown here is derived from an EMBL/GenBank/DDBJ whole genome shotgun (WGS) entry which is preliminary data.</text>
</comment>
<name>A0ABW4JHJ5_9BACL</name>
<dbReference type="RefSeq" id="WP_377943281.1">
    <property type="nucleotide sequence ID" value="NZ_JBHUCX010000028.1"/>
</dbReference>
<dbReference type="Pfam" id="PF04883">
    <property type="entry name" value="HK97-gp10_like"/>
    <property type="match status" value="1"/>
</dbReference>
<proteinExistence type="predicted"/>
<accession>A0ABW4JHJ5</accession>
<keyword evidence="2" id="KW-1185">Reference proteome</keyword>
<dbReference type="Proteomes" id="UP001597079">
    <property type="component" value="Unassembled WGS sequence"/>
</dbReference>
<dbReference type="NCBIfam" id="TIGR01725">
    <property type="entry name" value="phge_HK97_gp10"/>
    <property type="match status" value="1"/>
</dbReference>
<gene>
    <name evidence="1" type="ORF">ACFSB2_11960</name>
</gene>
<evidence type="ECO:0000313" key="2">
    <source>
        <dbReference type="Proteomes" id="UP001597079"/>
    </source>
</evidence>
<dbReference type="InterPro" id="IPR010064">
    <property type="entry name" value="HK97-gp10_tail"/>
</dbReference>
<evidence type="ECO:0000313" key="1">
    <source>
        <dbReference type="EMBL" id="MFD1675409.1"/>
    </source>
</evidence>
<protein>
    <submittedName>
        <fullName evidence="1">HK97-gp10 family putative phage morphogenesis protein</fullName>
    </submittedName>
</protein>